<dbReference type="GO" id="GO:0006508">
    <property type="term" value="P:proteolysis"/>
    <property type="evidence" value="ECO:0007669"/>
    <property type="project" value="UniProtKB-KW"/>
</dbReference>
<keyword evidence="4" id="KW-1015">Disulfide bond</keyword>
<dbReference type="PRINTS" id="PR00722">
    <property type="entry name" value="CHYMOTRYPSIN"/>
</dbReference>
<proteinExistence type="inferred from homology"/>
<feature type="chain" id="PRO_5012272449" evidence="6">
    <location>
        <begin position="19"/>
        <end position="277"/>
    </location>
</feature>
<dbReference type="InterPro" id="IPR043504">
    <property type="entry name" value="Peptidase_S1_PA_chymotrypsin"/>
</dbReference>
<gene>
    <name evidence="8" type="primary">similar to Chymotrypsin-2</name>
    <name evidence="8" type="ORF">CLUMA_CG017448</name>
</gene>
<protein>
    <submittedName>
        <fullName evidence="8">CLUMA_CG017448, isoform A</fullName>
    </submittedName>
</protein>
<dbReference type="FunFam" id="2.40.10.10:FF:000166">
    <property type="entry name" value="Trypsin"/>
    <property type="match status" value="1"/>
</dbReference>
<dbReference type="InterPro" id="IPR001314">
    <property type="entry name" value="Peptidase_S1A"/>
</dbReference>
<evidence type="ECO:0000256" key="5">
    <source>
        <dbReference type="ARBA" id="ARBA00024195"/>
    </source>
</evidence>
<dbReference type="SMART" id="SM00020">
    <property type="entry name" value="Tryp_SPc"/>
    <property type="match status" value="1"/>
</dbReference>
<keyword evidence="3" id="KW-0720">Serine protease</keyword>
<accession>A0A1J1IVQ9</accession>
<evidence type="ECO:0000256" key="1">
    <source>
        <dbReference type="ARBA" id="ARBA00022670"/>
    </source>
</evidence>
<feature type="domain" description="Peptidase S1" evidence="7">
    <location>
        <begin position="42"/>
        <end position="276"/>
    </location>
</feature>
<evidence type="ECO:0000313" key="8">
    <source>
        <dbReference type="EMBL" id="CRL04355.1"/>
    </source>
</evidence>
<evidence type="ECO:0000256" key="3">
    <source>
        <dbReference type="ARBA" id="ARBA00022825"/>
    </source>
</evidence>
<dbReference type="Gene3D" id="2.40.10.10">
    <property type="entry name" value="Trypsin-like serine proteases"/>
    <property type="match status" value="2"/>
</dbReference>
<dbReference type="PANTHER" id="PTHR24276:SF91">
    <property type="entry name" value="AT26814P-RELATED"/>
    <property type="match status" value="1"/>
</dbReference>
<dbReference type="PROSITE" id="PS50240">
    <property type="entry name" value="TRYPSIN_DOM"/>
    <property type="match status" value="1"/>
</dbReference>
<keyword evidence="2" id="KW-0378">Hydrolase</keyword>
<dbReference type="InterPro" id="IPR009003">
    <property type="entry name" value="Peptidase_S1_PA"/>
</dbReference>
<dbReference type="EMBL" id="CVRI01000063">
    <property type="protein sequence ID" value="CRL04355.1"/>
    <property type="molecule type" value="Genomic_DNA"/>
</dbReference>
<comment type="similarity">
    <text evidence="5">Belongs to the peptidase S1 family. CLIP subfamily.</text>
</comment>
<keyword evidence="1" id="KW-0645">Protease</keyword>
<reference evidence="8 9" key="1">
    <citation type="submission" date="2015-04" db="EMBL/GenBank/DDBJ databases">
        <authorList>
            <person name="Syromyatnikov M.Y."/>
            <person name="Popov V.N."/>
        </authorList>
    </citation>
    <scope>NUCLEOTIDE SEQUENCE [LARGE SCALE GENOMIC DNA]</scope>
</reference>
<sequence length="277" mass="30047">MFRESVFVLLLLAAFVSLVPLNSEDHSKYPRPLTELEKDKFIVGGSTAILGQFPYQVALRTAAGTFFCGGVIISNSWVISAAFCTINRSNPTTFRVVVGTINSGSGGIVFSLNRVVNHPQYNANDVSNDVSLIQVQGTFTFSGAVNQVSLGSAFIGANVNGFVAGWGATAAGGQPVTTLRWFQAVTITNENCRQRFLDMGQLFAFLAVHDHKICTFTRNGTQSKILGFCQEDRGGGFVTNNVLHAVVSWNIPCGRASPDLYDRISWHRIWITSVTGL</sequence>
<dbReference type="SUPFAM" id="SSF50494">
    <property type="entry name" value="Trypsin-like serine proteases"/>
    <property type="match status" value="1"/>
</dbReference>
<dbReference type="Proteomes" id="UP000183832">
    <property type="component" value="Unassembled WGS sequence"/>
</dbReference>
<evidence type="ECO:0000256" key="4">
    <source>
        <dbReference type="ARBA" id="ARBA00023157"/>
    </source>
</evidence>
<feature type="signal peptide" evidence="6">
    <location>
        <begin position="1"/>
        <end position="18"/>
    </location>
</feature>
<keyword evidence="9" id="KW-1185">Reference proteome</keyword>
<dbReference type="STRING" id="568069.A0A1J1IVQ9"/>
<dbReference type="InterPro" id="IPR050430">
    <property type="entry name" value="Peptidase_S1"/>
</dbReference>
<dbReference type="InterPro" id="IPR001254">
    <property type="entry name" value="Trypsin_dom"/>
</dbReference>
<name>A0A1J1IVQ9_9DIPT</name>
<dbReference type="GO" id="GO:0004252">
    <property type="term" value="F:serine-type endopeptidase activity"/>
    <property type="evidence" value="ECO:0007669"/>
    <property type="project" value="InterPro"/>
</dbReference>
<dbReference type="CDD" id="cd00190">
    <property type="entry name" value="Tryp_SPc"/>
    <property type="match status" value="1"/>
</dbReference>
<dbReference type="PANTHER" id="PTHR24276">
    <property type="entry name" value="POLYSERASE-RELATED"/>
    <property type="match status" value="1"/>
</dbReference>
<keyword evidence="6" id="KW-0732">Signal</keyword>
<evidence type="ECO:0000259" key="7">
    <source>
        <dbReference type="PROSITE" id="PS50240"/>
    </source>
</evidence>
<evidence type="ECO:0000256" key="6">
    <source>
        <dbReference type="SAM" id="SignalP"/>
    </source>
</evidence>
<dbReference type="AlphaFoldDB" id="A0A1J1IVQ9"/>
<evidence type="ECO:0000256" key="2">
    <source>
        <dbReference type="ARBA" id="ARBA00022801"/>
    </source>
</evidence>
<dbReference type="OrthoDB" id="8440449at2759"/>
<organism evidence="8 9">
    <name type="scientific">Clunio marinus</name>
    <dbReference type="NCBI Taxonomy" id="568069"/>
    <lineage>
        <taxon>Eukaryota</taxon>
        <taxon>Metazoa</taxon>
        <taxon>Ecdysozoa</taxon>
        <taxon>Arthropoda</taxon>
        <taxon>Hexapoda</taxon>
        <taxon>Insecta</taxon>
        <taxon>Pterygota</taxon>
        <taxon>Neoptera</taxon>
        <taxon>Endopterygota</taxon>
        <taxon>Diptera</taxon>
        <taxon>Nematocera</taxon>
        <taxon>Chironomoidea</taxon>
        <taxon>Chironomidae</taxon>
        <taxon>Clunio</taxon>
    </lineage>
</organism>
<dbReference type="Pfam" id="PF00089">
    <property type="entry name" value="Trypsin"/>
    <property type="match status" value="1"/>
</dbReference>
<evidence type="ECO:0000313" key="9">
    <source>
        <dbReference type="Proteomes" id="UP000183832"/>
    </source>
</evidence>